<comment type="caution">
    <text evidence="3">The sequence shown here is derived from an EMBL/GenBank/DDBJ whole genome shotgun (WGS) entry which is preliminary data.</text>
</comment>
<dbReference type="Proteomes" id="UP000660554">
    <property type="component" value="Unassembled WGS sequence"/>
</dbReference>
<organism evidence="3 5">
    <name type="scientific">Streptomyces virginiae</name>
    <name type="common">Streptomyces cinnamonensis</name>
    <dbReference type="NCBI Taxonomy" id="1961"/>
    <lineage>
        <taxon>Bacteria</taxon>
        <taxon>Bacillati</taxon>
        <taxon>Actinomycetota</taxon>
        <taxon>Actinomycetes</taxon>
        <taxon>Kitasatosporales</taxon>
        <taxon>Streptomycetaceae</taxon>
        <taxon>Streptomyces</taxon>
    </lineage>
</organism>
<protein>
    <recommendedName>
        <fullName evidence="6">Stress protein</fullName>
    </recommendedName>
</protein>
<feature type="region of interest" description="Disordered" evidence="1">
    <location>
        <begin position="27"/>
        <end position="58"/>
    </location>
</feature>
<evidence type="ECO:0008006" key="6">
    <source>
        <dbReference type="Google" id="ProtNLM"/>
    </source>
</evidence>
<dbReference type="EMBL" id="BNDV01000008">
    <property type="protein sequence ID" value="GHI14913.1"/>
    <property type="molecule type" value="Genomic_DNA"/>
</dbReference>
<accession>A0ABQ3NQ69</accession>
<name>A0ABQ3NQ69_STRVG</name>
<evidence type="ECO:0000256" key="1">
    <source>
        <dbReference type="SAM" id="MobiDB-lite"/>
    </source>
</evidence>
<reference evidence="3" key="2">
    <citation type="submission" date="2024-05" db="EMBL/GenBank/DDBJ databases">
        <title>Whole genome shotgun sequence of Streptomyces cinnamonensis NBRC 15873.</title>
        <authorList>
            <person name="Komaki H."/>
            <person name="Tamura T."/>
        </authorList>
    </citation>
    <scope>NUCLEOTIDE SEQUENCE</scope>
    <source>
        <strain evidence="3">NBRC 15873</strain>
    </source>
</reference>
<sequence length="181" mass="19190">MRRTTTLATIALTALTLTGAAALPAQAAGHPAPAPATLSAPASPAASSPAAAEPDTAAAADKSVSVSVSMDQLGHGKAIADALRAIKTDNRGTFVQEAVDKAFKAAGSRHNVMLFNLSQNYNDQFQGTRVYANVQWGNIHYGLWVFESGQFTNQGDGGWINWGFVGWYERNGGHVKFNRSW</sequence>
<feature type="chain" id="PRO_5045029913" description="Stress protein" evidence="2">
    <location>
        <begin position="28"/>
        <end position="181"/>
    </location>
</feature>
<keyword evidence="2" id="KW-0732">Signal</keyword>
<feature type="signal peptide" evidence="2">
    <location>
        <begin position="1"/>
        <end position="27"/>
    </location>
</feature>
<dbReference type="RefSeq" id="WP_185557726.1">
    <property type="nucleotide sequence ID" value="NZ_BMRU01000029.1"/>
</dbReference>
<evidence type="ECO:0000313" key="4">
    <source>
        <dbReference type="EMBL" id="GHI17425.1"/>
    </source>
</evidence>
<proteinExistence type="predicted"/>
<evidence type="ECO:0000313" key="3">
    <source>
        <dbReference type="EMBL" id="GHI14913.1"/>
    </source>
</evidence>
<keyword evidence="5" id="KW-1185">Reference proteome</keyword>
<dbReference type="GeneID" id="86959353"/>
<evidence type="ECO:0000256" key="2">
    <source>
        <dbReference type="SAM" id="SignalP"/>
    </source>
</evidence>
<evidence type="ECO:0000313" key="5">
    <source>
        <dbReference type="Proteomes" id="UP000660554"/>
    </source>
</evidence>
<reference evidence="5" key="1">
    <citation type="submission" date="2020-09" db="EMBL/GenBank/DDBJ databases">
        <title>Whole genome shotgun sequence of Streptomyces cinnamonensis NBRC 15873.</title>
        <authorList>
            <person name="Komaki H."/>
            <person name="Tamura T."/>
        </authorList>
    </citation>
    <scope>NUCLEOTIDE SEQUENCE [LARGE SCALE GENOMIC DNA]</scope>
    <source>
        <strain evidence="5">NBRC 15873</strain>
    </source>
</reference>
<dbReference type="EMBL" id="BNDV01000017">
    <property type="protein sequence ID" value="GHI17425.1"/>
    <property type="molecule type" value="Genomic_DNA"/>
</dbReference>
<gene>
    <name evidence="3" type="ORF">Scinn_43760</name>
    <name evidence="4" type="ORF">Scinn_68880</name>
</gene>